<evidence type="ECO:0000313" key="2">
    <source>
        <dbReference type="Proteomes" id="UP000267585"/>
    </source>
</evidence>
<evidence type="ECO:0000313" key="1">
    <source>
        <dbReference type="EMBL" id="RTE55296.1"/>
    </source>
</evidence>
<dbReference type="PANTHER" id="PTHR12558">
    <property type="entry name" value="CELL DIVISION CYCLE 16,23,27"/>
    <property type="match status" value="1"/>
</dbReference>
<proteinExistence type="predicted"/>
<keyword evidence="2" id="KW-1185">Reference proteome</keyword>
<comment type="caution">
    <text evidence="1">The sequence shown here is derived from an EMBL/GenBank/DDBJ whole genome shotgun (WGS) entry which is preliminary data.</text>
</comment>
<dbReference type="Gene3D" id="1.25.40.10">
    <property type="entry name" value="Tetratricopeptide repeat domain"/>
    <property type="match status" value="2"/>
</dbReference>
<dbReference type="Pfam" id="PF14559">
    <property type="entry name" value="TPR_19"/>
    <property type="match status" value="1"/>
</dbReference>
<evidence type="ECO:0008006" key="3">
    <source>
        <dbReference type="Google" id="ProtNLM"/>
    </source>
</evidence>
<dbReference type="PANTHER" id="PTHR12558:SF13">
    <property type="entry name" value="CELL DIVISION CYCLE PROTEIN 27 HOMOLOG"/>
    <property type="match status" value="1"/>
</dbReference>
<reference evidence="1 2" key="1">
    <citation type="submission" date="2018-11" db="EMBL/GenBank/DDBJ databases">
        <title>Arenibacter aquaticus sp.nov., a marine bacterium isolated from surface seawater in the South China Sea.</title>
        <authorList>
            <person name="Guo J."/>
            <person name="Sun J."/>
        </authorList>
    </citation>
    <scope>NUCLEOTIDE SEQUENCE [LARGE SCALE GENOMIC DNA]</scope>
    <source>
        <strain evidence="1 2">GUO666</strain>
    </source>
</reference>
<dbReference type="AlphaFoldDB" id="A0A3S0AGK9"/>
<dbReference type="EMBL" id="RQPJ01000001">
    <property type="protein sequence ID" value="RTE55296.1"/>
    <property type="molecule type" value="Genomic_DNA"/>
</dbReference>
<dbReference type="SMART" id="SM00028">
    <property type="entry name" value="TPR"/>
    <property type="match status" value="3"/>
</dbReference>
<dbReference type="InterPro" id="IPR011990">
    <property type="entry name" value="TPR-like_helical_dom_sf"/>
</dbReference>
<sequence length="618" mass="71534">MGQFFIIALTSTFYILCIFEKKTPLRLFLFIFICLCSQSLVSQEDFLAKQYFEDGDFDKAVVFYEKLVAKNPMRTDYVEGLVACYQQLEQYDKSEAILLKLLNQRNAYPTILIELGYNHTLQEQPQKASEYYEQALAKIEENPNYGYGMGLRFQKYTLLNYALQAFSIAMEKNPRLDYNFQKARIYGEQGDIERMYQSYLNLISDGKASQANVLRNISDFIGSEPDNPNNVKFKKVVLQNAQKKPDVLWNQLLSWLFVQQKQYKSAFNQEKAIYKRGGEMALQRLQGLGKITLDNKDLSTARDIYGYIAQNSADEVIVLDAKLNLIQIDLQDPDKKILENVGNTFKDLMAIHGYDMETLQLPIAYAKFLTFNMDNPQPGIEILQKCLQLPLNNYGKSYIKSTLADILVYDQRFNQALIYFSQIQKDLKNDVLGQEARFKVAQTSFYKGDFDWALTQLKVLRGSTSQLIANDAMQLSLLISDNSLEDSTQTALKKYARADFLAYQNKKKEAVGLLEDILQNHKGEKIEDEALLKQAEILTQLKDYEKAEFNYLKIVTFYPHDILADDANFALAELYRNVLDQPDKAKAHYEKIIYNYQDSYYFPQARRNFRQLRGDSIN</sequence>
<dbReference type="OrthoDB" id="9763354at2"/>
<organism evidence="1 2">
    <name type="scientific">Arenibacter aquaticus</name>
    <dbReference type="NCBI Taxonomy" id="2489054"/>
    <lineage>
        <taxon>Bacteria</taxon>
        <taxon>Pseudomonadati</taxon>
        <taxon>Bacteroidota</taxon>
        <taxon>Flavobacteriia</taxon>
        <taxon>Flavobacteriales</taxon>
        <taxon>Flavobacteriaceae</taxon>
        <taxon>Arenibacter</taxon>
    </lineage>
</organism>
<accession>A0A3S0AGK9</accession>
<dbReference type="Proteomes" id="UP000267585">
    <property type="component" value="Unassembled WGS sequence"/>
</dbReference>
<dbReference type="InterPro" id="IPR019734">
    <property type="entry name" value="TPR_rpt"/>
</dbReference>
<dbReference type="SUPFAM" id="SSF48452">
    <property type="entry name" value="TPR-like"/>
    <property type="match status" value="3"/>
</dbReference>
<name>A0A3S0AGK9_9FLAO</name>
<dbReference type="Pfam" id="PF13174">
    <property type="entry name" value="TPR_6"/>
    <property type="match status" value="2"/>
</dbReference>
<protein>
    <recommendedName>
        <fullName evidence="3">Tetratricopeptide repeat protein</fullName>
    </recommendedName>
</protein>
<gene>
    <name evidence="1" type="ORF">EHW67_01640</name>
</gene>